<dbReference type="InterPro" id="IPR028098">
    <property type="entry name" value="Glyco_trans_4-like_N"/>
</dbReference>
<evidence type="ECO:0000259" key="4">
    <source>
        <dbReference type="Pfam" id="PF13439"/>
    </source>
</evidence>
<feature type="domain" description="Glycosyltransferase subfamily 4-like N-terminal" evidence="4">
    <location>
        <begin position="15"/>
        <end position="209"/>
    </location>
</feature>
<evidence type="ECO:0000256" key="1">
    <source>
        <dbReference type="ARBA" id="ARBA00021292"/>
    </source>
</evidence>
<dbReference type="EMBL" id="SHKI01000003">
    <property type="protein sequence ID" value="RZT66650.1"/>
    <property type="molecule type" value="Genomic_DNA"/>
</dbReference>
<dbReference type="Pfam" id="PF13692">
    <property type="entry name" value="Glyco_trans_1_4"/>
    <property type="match status" value="1"/>
</dbReference>
<dbReference type="Gene3D" id="3.40.50.2000">
    <property type="entry name" value="Glycogen Phosphorylase B"/>
    <property type="match status" value="2"/>
</dbReference>
<comment type="caution">
    <text evidence="5">The sequence shown here is derived from an EMBL/GenBank/DDBJ whole genome shotgun (WGS) entry which is preliminary data.</text>
</comment>
<accession>A0A4Q7U1P6</accession>
<dbReference type="PANTHER" id="PTHR45947:SF3">
    <property type="entry name" value="SULFOQUINOVOSYL TRANSFERASE SQD2"/>
    <property type="match status" value="1"/>
</dbReference>
<dbReference type="Proteomes" id="UP000291832">
    <property type="component" value="Unassembled WGS sequence"/>
</dbReference>
<proteinExistence type="predicted"/>
<dbReference type="GO" id="GO:1901137">
    <property type="term" value="P:carbohydrate derivative biosynthetic process"/>
    <property type="evidence" value="ECO:0007669"/>
    <property type="project" value="UniProtKB-ARBA"/>
</dbReference>
<dbReference type="GO" id="GO:0016757">
    <property type="term" value="F:glycosyltransferase activity"/>
    <property type="evidence" value="ECO:0007669"/>
    <property type="project" value="UniProtKB-KW"/>
</dbReference>
<evidence type="ECO:0000313" key="6">
    <source>
        <dbReference type="Proteomes" id="UP000291832"/>
    </source>
</evidence>
<keyword evidence="3 5" id="KW-0808">Transferase</keyword>
<evidence type="ECO:0000256" key="3">
    <source>
        <dbReference type="ARBA" id="ARBA00022679"/>
    </source>
</evidence>
<dbReference type="Pfam" id="PF13439">
    <property type="entry name" value="Glyco_transf_4"/>
    <property type="match status" value="1"/>
</dbReference>
<dbReference type="PANTHER" id="PTHR45947">
    <property type="entry name" value="SULFOQUINOVOSYL TRANSFERASE SQD2"/>
    <property type="match status" value="1"/>
</dbReference>
<sequence length="409" mass="43485">MHVLVVTDQHPDSLGGVQVAIRLQREALERLGHRVSIAAPALHRPGYAVADADRGAYIDLPSRPITRDREYGITWPGARTDRALARALAERPPVDLVHVQGDFWGAMIGIRAARGLRVPIVHTMHNHVDAGTRAVTPFAPVAFAGLRIWRRLALGRARGPVDPAARGAWRYLAELAADADVVTAPSRHFARELRSHGVAADVLVTPGGVADAAIASVRAVPRTARSRPRLVWLGRMSQEKRVLEFVDAIAESGIDADVALHGAGLLLPRVRERIAEHGLGDRVTIPGPVPYADALAAMRDADALVQTSMGFETQGLTPFEAAALGTPTIYCDAEIADDVGVQPEWRVADRSVAALAATLRTAVAELSAAELRVPERAAAGFLQSAQSRVMLAAYARALGAPVPGAESAA</sequence>
<dbReference type="OrthoDB" id="4562574at2"/>
<organism evidence="5 6">
    <name type="scientific">Leucobacter luti</name>
    <dbReference type="NCBI Taxonomy" id="340320"/>
    <lineage>
        <taxon>Bacteria</taxon>
        <taxon>Bacillati</taxon>
        <taxon>Actinomycetota</taxon>
        <taxon>Actinomycetes</taxon>
        <taxon>Micrococcales</taxon>
        <taxon>Microbacteriaceae</taxon>
        <taxon>Leucobacter</taxon>
    </lineage>
</organism>
<evidence type="ECO:0000313" key="5">
    <source>
        <dbReference type="EMBL" id="RZT66650.1"/>
    </source>
</evidence>
<name>A0A4Q7U1P6_9MICO</name>
<reference evidence="5 6" key="1">
    <citation type="journal article" date="2015" name="Stand. Genomic Sci.">
        <title>Genomic Encyclopedia of Bacterial and Archaeal Type Strains, Phase III: the genomes of soil and plant-associated and newly described type strains.</title>
        <authorList>
            <person name="Whitman W.B."/>
            <person name="Woyke T."/>
            <person name="Klenk H.P."/>
            <person name="Zhou Y."/>
            <person name="Lilburn T.G."/>
            <person name="Beck B.J."/>
            <person name="De Vos P."/>
            <person name="Vandamme P."/>
            <person name="Eisen J.A."/>
            <person name="Garrity G."/>
            <person name="Hugenholtz P."/>
            <person name="Kyrpides N.C."/>
        </authorList>
    </citation>
    <scope>NUCLEOTIDE SEQUENCE [LARGE SCALE GENOMIC DNA]</scope>
    <source>
        <strain evidence="5 6">RF6</strain>
    </source>
</reference>
<dbReference type="AlphaFoldDB" id="A0A4Q7U1P6"/>
<dbReference type="SUPFAM" id="SSF53756">
    <property type="entry name" value="UDP-Glycosyltransferase/glycogen phosphorylase"/>
    <property type="match status" value="1"/>
</dbReference>
<protein>
    <recommendedName>
        <fullName evidence="1">D-inositol 3-phosphate glycosyltransferase</fullName>
    </recommendedName>
</protein>
<evidence type="ECO:0000256" key="2">
    <source>
        <dbReference type="ARBA" id="ARBA00022676"/>
    </source>
</evidence>
<keyword evidence="6" id="KW-1185">Reference proteome</keyword>
<keyword evidence="2" id="KW-0328">Glycosyltransferase</keyword>
<gene>
    <name evidence="5" type="ORF">EV139_0774</name>
</gene>
<dbReference type="InterPro" id="IPR050194">
    <property type="entry name" value="Glycosyltransferase_grp1"/>
</dbReference>